<accession>A0ABV8WEI3</accession>
<dbReference type="SUPFAM" id="SSF53756">
    <property type="entry name" value="UDP-Glycosyltransferase/glycogen phosphorylase"/>
    <property type="match status" value="1"/>
</dbReference>
<sequence>MKILIIGPFPEPINGCSLANQVLLKQLELKKEISVAIINTSSKNISSENVGRFSFGKVFSFLKVYKKIGTISKSDVVYTTPGQTFFGIVKYMPFYFYCLMTSRPYIIHIHGNHLGNEYKSLKGLRKRIFAFFIRRATAGIVLSDSLKNNFDGLLNPKKVFIVENFAQDNLVQKAGVVKPKDKLRLLYLSNLMEEKGILDFLDSLILLRNEGIIFEADIAGKIEDESEVIINDKFQELQGFINYHGVVSGQRKTDLLEKSNVFVLPTYYRMEGQPISLIEAMATGNIIVTTKFSGIPDIISTENGCFVHSKSPQSIFNTLLEINEKLEEWVDKYSRVNTKYVQSYFTEEQFAAKVFKVIKDI</sequence>
<feature type="domain" description="Glycosyl transferase family 1" evidence="2">
    <location>
        <begin position="174"/>
        <end position="322"/>
    </location>
</feature>
<proteinExistence type="predicted"/>
<gene>
    <name evidence="3" type="ORF">ACFOY0_25195</name>
</gene>
<protein>
    <submittedName>
        <fullName evidence="3">Glycosyltransferase family 4 protein</fullName>
        <ecNumber evidence="3">2.4.-.-</ecNumber>
    </submittedName>
</protein>
<dbReference type="GO" id="GO:0016757">
    <property type="term" value="F:glycosyltransferase activity"/>
    <property type="evidence" value="ECO:0007669"/>
    <property type="project" value="UniProtKB-KW"/>
</dbReference>
<evidence type="ECO:0000313" key="4">
    <source>
        <dbReference type="Proteomes" id="UP001595719"/>
    </source>
</evidence>
<dbReference type="Proteomes" id="UP001595719">
    <property type="component" value="Unassembled WGS sequence"/>
</dbReference>
<name>A0ABV8WEI3_9FLAO</name>
<comment type="caution">
    <text evidence="3">The sequence shown here is derived from an EMBL/GenBank/DDBJ whole genome shotgun (WGS) entry which is preliminary data.</text>
</comment>
<reference evidence="4" key="1">
    <citation type="journal article" date="2019" name="Int. J. Syst. Evol. Microbiol.">
        <title>The Global Catalogue of Microorganisms (GCM) 10K type strain sequencing project: providing services to taxonomists for standard genome sequencing and annotation.</title>
        <authorList>
            <consortium name="The Broad Institute Genomics Platform"/>
            <consortium name="The Broad Institute Genome Sequencing Center for Infectious Disease"/>
            <person name="Wu L."/>
            <person name="Ma J."/>
        </authorList>
    </citation>
    <scope>NUCLEOTIDE SEQUENCE [LARGE SCALE GENOMIC DNA]</scope>
    <source>
        <strain evidence="4">CGMCC 1.15345</strain>
    </source>
</reference>
<organism evidence="3 4">
    <name type="scientific">Flavobacterium quisquiliarum</name>
    <dbReference type="NCBI Taxonomy" id="1834436"/>
    <lineage>
        <taxon>Bacteria</taxon>
        <taxon>Pseudomonadati</taxon>
        <taxon>Bacteroidota</taxon>
        <taxon>Flavobacteriia</taxon>
        <taxon>Flavobacteriales</taxon>
        <taxon>Flavobacteriaceae</taxon>
        <taxon>Flavobacterium</taxon>
    </lineage>
</organism>
<dbReference type="PANTHER" id="PTHR46401:SF2">
    <property type="entry name" value="GLYCOSYLTRANSFERASE WBBK-RELATED"/>
    <property type="match status" value="1"/>
</dbReference>
<dbReference type="EMBL" id="JBHSCO010000009">
    <property type="protein sequence ID" value="MFC4394310.1"/>
    <property type="molecule type" value="Genomic_DNA"/>
</dbReference>
<dbReference type="Pfam" id="PF00534">
    <property type="entry name" value="Glycos_transf_1"/>
    <property type="match status" value="1"/>
</dbReference>
<dbReference type="EC" id="2.4.-.-" evidence="3"/>
<keyword evidence="1 3" id="KW-0808">Transferase</keyword>
<dbReference type="RefSeq" id="WP_179002427.1">
    <property type="nucleotide sequence ID" value="NZ_JBHSCO010000009.1"/>
</dbReference>
<keyword evidence="3" id="KW-0328">Glycosyltransferase</keyword>
<dbReference type="PANTHER" id="PTHR46401">
    <property type="entry name" value="GLYCOSYLTRANSFERASE WBBK-RELATED"/>
    <property type="match status" value="1"/>
</dbReference>
<keyword evidence="4" id="KW-1185">Reference proteome</keyword>
<evidence type="ECO:0000256" key="1">
    <source>
        <dbReference type="ARBA" id="ARBA00022679"/>
    </source>
</evidence>
<dbReference type="InterPro" id="IPR001296">
    <property type="entry name" value="Glyco_trans_1"/>
</dbReference>
<evidence type="ECO:0000313" key="3">
    <source>
        <dbReference type="EMBL" id="MFC4394310.1"/>
    </source>
</evidence>
<dbReference type="CDD" id="cd03801">
    <property type="entry name" value="GT4_PimA-like"/>
    <property type="match status" value="1"/>
</dbReference>
<dbReference type="Gene3D" id="3.40.50.2000">
    <property type="entry name" value="Glycogen Phosphorylase B"/>
    <property type="match status" value="2"/>
</dbReference>
<evidence type="ECO:0000259" key="2">
    <source>
        <dbReference type="Pfam" id="PF00534"/>
    </source>
</evidence>